<dbReference type="AlphaFoldDB" id="A0A1H6RG96"/>
<evidence type="ECO:0000313" key="5">
    <source>
        <dbReference type="Proteomes" id="UP000199250"/>
    </source>
</evidence>
<dbReference type="Proteomes" id="UP000199250">
    <property type="component" value="Unassembled WGS sequence"/>
</dbReference>
<protein>
    <submittedName>
        <fullName evidence="2">Predicted phosphoribosyltransferase</fullName>
    </submittedName>
</protein>
<accession>A0A1H6RG96</accession>
<dbReference type="EMBL" id="FNYO01000025">
    <property type="protein sequence ID" value="SEI89405.1"/>
    <property type="molecule type" value="Genomic_DNA"/>
</dbReference>
<dbReference type="RefSeq" id="WP_090730191.1">
    <property type="nucleotide sequence ID" value="NZ_FNYO01000025.1"/>
</dbReference>
<evidence type="ECO:0000313" key="4">
    <source>
        <dbReference type="Proteomes" id="UP000199005"/>
    </source>
</evidence>
<dbReference type="InterPro" id="IPR000836">
    <property type="entry name" value="PRTase_dom"/>
</dbReference>
<dbReference type="Pfam" id="PF00156">
    <property type="entry name" value="Pribosyltran"/>
    <property type="match status" value="1"/>
</dbReference>
<reference evidence="4 5" key="1">
    <citation type="submission" date="2016-10" db="EMBL/GenBank/DDBJ databases">
        <authorList>
            <person name="de Groot N.N."/>
        </authorList>
    </citation>
    <scope>NUCLEOTIDE SEQUENCE [LARGE SCALE GENOMIC DNA]</scope>
    <source>
        <strain evidence="3 4">DSM 1041</strain>
        <strain evidence="2 5">DSM 373</strain>
    </source>
</reference>
<proteinExistence type="predicted"/>
<feature type="domain" description="Phosphoribosyltransferase" evidence="1">
    <location>
        <begin position="10"/>
        <end position="181"/>
    </location>
</feature>
<dbReference type="SUPFAM" id="SSF53271">
    <property type="entry name" value="PRTase-like"/>
    <property type="match status" value="1"/>
</dbReference>
<keyword evidence="2" id="KW-0808">Transferase</keyword>
<dbReference type="OrthoDB" id="9810066at2"/>
<sequence>MKPNIPFPDRARAGRGLAEQLASEGSWKDALVLALPRGGVPVAYEVASRLGLELDILVVRKLGLPGNPELAMGAIASGGVRVLNEDVVHYAHVPQATIDLAAERETLELERRERVYRGERPLPSLQGRPVILIDDGLATGATMRAAIEAAKRLGAESTIVAVPVGAPETVGQLRRLADRVICLYTPQELCAIGYWYRDFNQVSDAEVQELLQRAWSEKRKNGER</sequence>
<evidence type="ECO:0000259" key="1">
    <source>
        <dbReference type="Pfam" id="PF00156"/>
    </source>
</evidence>
<organism evidence="2 5">
    <name type="scientific">Azotobacter beijerinckii</name>
    <dbReference type="NCBI Taxonomy" id="170623"/>
    <lineage>
        <taxon>Bacteria</taxon>
        <taxon>Pseudomonadati</taxon>
        <taxon>Pseudomonadota</taxon>
        <taxon>Gammaproteobacteria</taxon>
        <taxon>Pseudomonadales</taxon>
        <taxon>Pseudomonadaceae</taxon>
        <taxon>Azotobacter</taxon>
    </lineage>
</organism>
<gene>
    <name evidence="2" type="ORF">SAMN04244572_00815</name>
    <name evidence="3" type="ORF">SAMN04244579_02377</name>
</gene>
<dbReference type="CDD" id="cd06223">
    <property type="entry name" value="PRTases_typeI"/>
    <property type="match status" value="1"/>
</dbReference>
<dbReference type="EMBL" id="FNYQ01000008">
    <property type="protein sequence ID" value="SEI54829.1"/>
    <property type="molecule type" value="Genomic_DNA"/>
</dbReference>
<dbReference type="STRING" id="170623.SAMN04244579_02377"/>
<dbReference type="Gene3D" id="3.40.50.2020">
    <property type="match status" value="1"/>
</dbReference>
<name>A0A1H6RG96_9GAMM</name>
<dbReference type="InterPro" id="IPR029057">
    <property type="entry name" value="PRTase-like"/>
</dbReference>
<evidence type="ECO:0000313" key="3">
    <source>
        <dbReference type="EMBL" id="SEI89405.1"/>
    </source>
</evidence>
<evidence type="ECO:0000313" key="2">
    <source>
        <dbReference type="EMBL" id="SEI54829.1"/>
    </source>
</evidence>
<dbReference type="Gene3D" id="3.30.1310.20">
    <property type="entry name" value="PRTase-like"/>
    <property type="match status" value="1"/>
</dbReference>
<dbReference type="GO" id="GO:0016757">
    <property type="term" value="F:glycosyltransferase activity"/>
    <property type="evidence" value="ECO:0007669"/>
    <property type="project" value="UniProtKB-KW"/>
</dbReference>
<keyword evidence="2" id="KW-0328">Glycosyltransferase</keyword>
<dbReference type="Proteomes" id="UP000199005">
    <property type="component" value="Unassembled WGS sequence"/>
</dbReference>